<keyword evidence="2" id="KW-1185">Reference proteome</keyword>
<organism evidence="1 2">
    <name type="scientific">Erysiphe neolycopersici</name>
    <dbReference type="NCBI Taxonomy" id="212602"/>
    <lineage>
        <taxon>Eukaryota</taxon>
        <taxon>Fungi</taxon>
        <taxon>Dikarya</taxon>
        <taxon>Ascomycota</taxon>
        <taxon>Pezizomycotina</taxon>
        <taxon>Leotiomycetes</taxon>
        <taxon>Erysiphales</taxon>
        <taxon>Erysiphaceae</taxon>
        <taxon>Erysiphe</taxon>
    </lineage>
</organism>
<name>A0A420HJ25_9PEZI</name>
<reference evidence="1 2" key="1">
    <citation type="journal article" date="2018" name="BMC Genomics">
        <title>Comparative genome analyses reveal sequence features reflecting distinct modes of host-adaptation between dicot and monocot powdery mildew.</title>
        <authorList>
            <person name="Wu Y."/>
            <person name="Ma X."/>
            <person name="Pan Z."/>
            <person name="Kale S.D."/>
            <person name="Song Y."/>
            <person name="King H."/>
            <person name="Zhang Q."/>
            <person name="Presley C."/>
            <person name="Deng X."/>
            <person name="Wei C.I."/>
            <person name="Xiao S."/>
        </authorList>
    </citation>
    <scope>NUCLEOTIDE SEQUENCE [LARGE SCALE GENOMIC DNA]</scope>
    <source>
        <strain evidence="1">UMSG2</strain>
    </source>
</reference>
<comment type="caution">
    <text evidence="1">The sequence shown here is derived from an EMBL/GenBank/DDBJ whole genome shotgun (WGS) entry which is preliminary data.</text>
</comment>
<gene>
    <name evidence="1" type="ORF">OnM2_074028</name>
</gene>
<dbReference type="Proteomes" id="UP000286134">
    <property type="component" value="Unassembled WGS sequence"/>
</dbReference>
<evidence type="ECO:0000313" key="2">
    <source>
        <dbReference type="Proteomes" id="UP000286134"/>
    </source>
</evidence>
<proteinExistence type="predicted"/>
<evidence type="ECO:0000313" key="1">
    <source>
        <dbReference type="EMBL" id="RKF57424.1"/>
    </source>
</evidence>
<protein>
    <submittedName>
        <fullName evidence="1">Uncharacterized protein</fullName>
    </submittedName>
</protein>
<sequence>MFYTIAFASHKHWTFDITARSNHLMSVLFEPHILNKELPKSQGLLLMQHHFMQSLLLNLKIGKGLESDNDDADADGNIVPIQKFSRQDSGLDLESILPTREYERPSSFTNFFS</sequence>
<accession>A0A420HJ25</accession>
<dbReference type="AlphaFoldDB" id="A0A420HJ25"/>
<dbReference type="EMBL" id="MCFK01007432">
    <property type="protein sequence ID" value="RKF57424.1"/>
    <property type="molecule type" value="Genomic_DNA"/>
</dbReference>